<feature type="compositionally biased region" description="Polar residues" evidence="1">
    <location>
        <begin position="210"/>
        <end position="227"/>
    </location>
</feature>
<dbReference type="Proteomes" id="UP000315700">
    <property type="component" value="Chromosome"/>
</dbReference>
<evidence type="ECO:0000313" key="5">
    <source>
        <dbReference type="Proteomes" id="UP000315700"/>
    </source>
</evidence>
<organism evidence="4 5">
    <name type="scientific">Caulifigura coniformis</name>
    <dbReference type="NCBI Taxonomy" id="2527983"/>
    <lineage>
        <taxon>Bacteria</taxon>
        <taxon>Pseudomonadati</taxon>
        <taxon>Planctomycetota</taxon>
        <taxon>Planctomycetia</taxon>
        <taxon>Planctomycetales</taxon>
        <taxon>Planctomycetaceae</taxon>
        <taxon>Caulifigura</taxon>
    </lineage>
</organism>
<gene>
    <name evidence="4" type="ORF">Pan44_31090</name>
</gene>
<dbReference type="InterPro" id="IPR011464">
    <property type="entry name" value="DUF1570"/>
</dbReference>
<keyword evidence="2" id="KW-0732">Signal</keyword>
<dbReference type="EMBL" id="CP036271">
    <property type="protein sequence ID" value="QDT55068.1"/>
    <property type="molecule type" value="Genomic_DNA"/>
</dbReference>
<name>A0A517SG09_9PLAN</name>
<dbReference type="RefSeq" id="WP_197453347.1">
    <property type="nucleotide sequence ID" value="NZ_CP036271.1"/>
</dbReference>
<feature type="chain" id="PRO_5021869613" description="DUF1570 domain-containing protein" evidence="2">
    <location>
        <begin position="20"/>
        <end position="398"/>
    </location>
</feature>
<dbReference type="Pfam" id="PF07607">
    <property type="entry name" value="DUF1570"/>
    <property type="match status" value="1"/>
</dbReference>
<evidence type="ECO:0000259" key="3">
    <source>
        <dbReference type="Pfam" id="PF07607"/>
    </source>
</evidence>
<protein>
    <recommendedName>
        <fullName evidence="3">DUF1570 domain-containing protein</fullName>
    </recommendedName>
</protein>
<reference evidence="4 5" key="1">
    <citation type="submission" date="2019-02" db="EMBL/GenBank/DDBJ databases">
        <title>Deep-cultivation of Planctomycetes and their phenomic and genomic characterization uncovers novel biology.</title>
        <authorList>
            <person name="Wiegand S."/>
            <person name="Jogler M."/>
            <person name="Boedeker C."/>
            <person name="Pinto D."/>
            <person name="Vollmers J."/>
            <person name="Rivas-Marin E."/>
            <person name="Kohn T."/>
            <person name="Peeters S.H."/>
            <person name="Heuer A."/>
            <person name="Rast P."/>
            <person name="Oberbeckmann S."/>
            <person name="Bunk B."/>
            <person name="Jeske O."/>
            <person name="Meyerdierks A."/>
            <person name="Storesund J.E."/>
            <person name="Kallscheuer N."/>
            <person name="Luecker S."/>
            <person name="Lage O.M."/>
            <person name="Pohl T."/>
            <person name="Merkel B.J."/>
            <person name="Hornburger P."/>
            <person name="Mueller R.-W."/>
            <person name="Bruemmer F."/>
            <person name="Labrenz M."/>
            <person name="Spormann A.M."/>
            <person name="Op den Camp H."/>
            <person name="Overmann J."/>
            <person name="Amann R."/>
            <person name="Jetten M.S.M."/>
            <person name="Mascher T."/>
            <person name="Medema M.H."/>
            <person name="Devos D.P."/>
            <person name="Kaster A.-K."/>
            <person name="Ovreas L."/>
            <person name="Rohde M."/>
            <person name="Galperin M.Y."/>
            <person name="Jogler C."/>
        </authorList>
    </citation>
    <scope>NUCLEOTIDE SEQUENCE [LARGE SCALE GENOMIC DNA]</scope>
    <source>
        <strain evidence="4 5">Pan44</strain>
    </source>
</reference>
<dbReference type="KEGG" id="ccos:Pan44_31090"/>
<evidence type="ECO:0000256" key="1">
    <source>
        <dbReference type="SAM" id="MobiDB-lite"/>
    </source>
</evidence>
<feature type="region of interest" description="Disordered" evidence="1">
    <location>
        <begin position="178"/>
        <end position="227"/>
    </location>
</feature>
<evidence type="ECO:0000313" key="4">
    <source>
        <dbReference type="EMBL" id="QDT55068.1"/>
    </source>
</evidence>
<sequence length="398" mass="44087" precursor="true">MLRHLAICLALASTTPAAAAPLIELTTAGKAVQGRQLASNKDECWLVDIDGRLVQVKLASVTAFRQVTPEFKSRPIQEVKKNLAAELGTGFEVAVRGGYVVAAPRGKADQFAALFDQVSREFLQYLRVRKFAIVDPDVPLVAIVFPTRDQFLAQCAKDGVTPGAALRGYYHPHSNRVMLYDDPADNPTAGEPARSAGGRRTGGSRGPASMPSSHEANSGPIDSSTPACDTAVHEAIHQLAFNSGLHSRIGNNPLWVVEGLAMQFERGQDGYLKTRTSTRVNVPRIASWSSFQKDRQPQQGLSELIASDDSFRQSPVDTYSEAWLFTNYLIETRARKFSWYLQTLATRNPLDPYPPEERLRDFQENFKEDMVWLEIEYVRYGEKVAAEALSASELDKKR</sequence>
<feature type="domain" description="DUF1570" evidence="3">
    <location>
        <begin position="230"/>
        <end position="351"/>
    </location>
</feature>
<dbReference type="InParanoid" id="A0A517SG09"/>
<accession>A0A517SG09</accession>
<feature type="signal peptide" evidence="2">
    <location>
        <begin position="1"/>
        <end position="19"/>
    </location>
</feature>
<proteinExistence type="predicted"/>
<keyword evidence="5" id="KW-1185">Reference proteome</keyword>
<dbReference type="AlphaFoldDB" id="A0A517SG09"/>
<evidence type="ECO:0000256" key="2">
    <source>
        <dbReference type="SAM" id="SignalP"/>
    </source>
</evidence>